<dbReference type="GeneID" id="90040262"/>
<dbReference type="RefSeq" id="XP_064770963.1">
    <property type="nucleotide sequence ID" value="XM_064914750.1"/>
</dbReference>
<feature type="region of interest" description="Disordered" evidence="1">
    <location>
        <begin position="195"/>
        <end position="243"/>
    </location>
</feature>
<feature type="compositionally biased region" description="Basic residues" evidence="1">
    <location>
        <begin position="234"/>
        <end position="243"/>
    </location>
</feature>
<protein>
    <submittedName>
        <fullName evidence="2">Uncharacterized protein</fullName>
    </submittedName>
</protein>
<organism evidence="2 3">
    <name type="scientific">Myxozyma melibiosi</name>
    <dbReference type="NCBI Taxonomy" id="54550"/>
    <lineage>
        <taxon>Eukaryota</taxon>
        <taxon>Fungi</taxon>
        <taxon>Dikarya</taxon>
        <taxon>Ascomycota</taxon>
        <taxon>Saccharomycotina</taxon>
        <taxon>Lipomycetes</taxon>
        <taxon>Lipomycetales</taxon>
        <taxon>Lipomycetaceae</taxon>
        <taxon>Myxozyma</taxon>
    </lineage>
</organism>
<proteinExistence type="predicted"/>
<evidence type="ECO:0000313" key="3">
    <source>
        <dbReference type="Proteomes" id="UP001498771"/>
    </source>
</evidence>
<dbReference type="EMBL" id="JBBJBU010000001">
    <property type="protein sequence ID" value="KAK7207930.1"/>
    <property type="molecule type" value="Genomic_DNA"/>
</dbReference>
<accession>A0ABR1FDM7</accession>
<dbReference type="Proteomes" id="UP001498771">
    <property type="component" value="Unassembled WGS sequence"/>
</dbReference>
<name>A0ABR1FDM7_9ASCO</name>
<gene>
    <name evidence="2" type="ORF">BZA70DRAFT_30312</name>
</gene>
<keyword evidence="3" id="KW-1185">Reference proteome</keyword>
<evidence type="ECO:0000313" key="2">
    <source>
        <dbReference type="EMBL" id="KAK7207930.1"/>
    </source>
</evidence>
<evidence type="ECO:0000256" key="1">
    <source>
        <dbReference type="SAM" id="MobiDB-lite"/>
    </source>
</evidence>
<reference evidence="2 3" key="1">
    <citation type="submission" date="2024-03" db="EMBL/GenBank/DDBJ databases">
        <title>Genome-scale model development and genomic sequencing of the oleaginous clade Lipomyces.</title>
        <authorList>
            <consortium name="Lawrence Berkeley National Laboratory"/>
            <person name="Czajka J.J."/>
            <person name="Han Y."/>
            <person name="Kim J."/>
            <person name="Mondo S.J."/>
            <person name="Hofstad B.A."/>
            <person name="Robles A."/>
            <person name="Haridas S."/>
            <person name="Riley R."/>
            <person name="LaButti K."/>
            <person name="Pangilinan J."/>
            <person name="Andreopoulos W."/>
            <person name="Lipzen A."/>
            <person name="Yan J."/>
            <person name="Wang M."/>
            <person name="Ng V."/>
            <person name="Grigoriev I.V."/>
            <person name="Spatafora J.W."/>
            <person name="Magnuson J.K."/>
            <person name="Baker S.E."/>
            <person name="Pomraning K.R."/>
        </authorList>
    </citation>
    <scope>NUCLEOTIDE SEQUENCE [LARGE SCALE GENOMIC DNA]</scope>
    <source>
        <strain evidence="2 3">Phaff 52-87</strain>
    </source>
</reference>
<sequence length="243" mass="27272">MVDDHNMSVFGTVRPGAFAYQKNNLLSPNQQHQQRMGCPYWAAADNISADSLWTNVPQPAHDVASAIQMDEDMVSEPYDNVDMPDLYGSDFDDGDDDDYDEFGVGDVLLDDSAGVWRVGRPDLAAGDDGQDTGSDEEMEMSWQHSPPMNTVFTAPSAAMTTSQEVSDETDHTRMNLQYKRQLLMWSQHHDADSMRGGMIPPPECPYSQTMGMSPSLTSKRKRRLSSYQYEPGMQRKRLNASER</sequence>
<feature type="compositionally biased region" description="Acidic residues" evidence="1">
    <location>
        <begin position="128"/>
        <end position="139"/>
    </location>
</feature>
<feature type="region of interest" description="Disordered" evidence="1">
    <location>
        <begin position="120"/>
        <end position="141"/>
    </location>
</feature>
<comment type="caution">
    <text evidence="2">The sequence shown here is derived from an EMBL/GenBank/DDBJ whole genome shotgun (WGS) entry which is preliminary data.</text>
</comment>